<dbReference type="Proteomes" id="UP001589862">
    <property type="component" value="Unassembled WGS sequence"/>
</dbReference>
<protein>
    <submittedName>
        <fullName evidence="1">Uncharacterized protein</fullName>
    </submittedName>
</protein>
<evidence type="ECO:0000313" key="2">
    <source>
        <dbReference type="Proteomes" id="UP001589862"/>
    </source>
</evidence>
<proteinExistence type="predicted"/>
<name>A0ABV6PCN1_9MICC</name>
<organism evidence="1 2">
    <name type="scientific">Micrococcoides hystricis</name>
    <dbReference type="NCBI Taxonomy" id="1572761"/>
    <lineage>
        <taxon>Bacteria</taxon>
        <taxon>Bacillati</taxon>
        <taxon>Actinomycetota</taxon>
        <taxon>Actinomycetes</taxon>
        <taxon>Micrococcales</taxon>
        <taxon>Micrococcaceae</taxon>
        <taxon>Micrococcoides</taxon>
    </lineage>
</organism>
<comment type="caution">
    <text evidence="1">The sequence shown here is derived from an EMBL/GenBank/DDBJ whole genome shotgun (WGS) entry which is preliminary data.</text>
</comment>
<sequence length="54" mass="6129">MSRDFQRTEDGEAVVGRDQDGQVQLLVHLDPETVGELLKAHRFGQLENYVLQSC</sequence>
<dbReference type="RefSeq" id="WP_377460361.1">
    <property type="nucleotide sequence ID" value="NZ_JBHLUB010000032.1"/>
</dbReference>
<dbReference type="EMBL" id="JBHLUB010000032">
    <property type="protein sequence ID" value="MFC0582863.1"/>
    <property type="molecule type" value="Genomic_DNA"/>
</dbReference>
<evidence type="ECO:0000313" key="1">
    <source>
        <dbReference type="EMBL" id="MFC0582863.1"/>
    </source>
</evidence>
<keyword evidence="2" id="KW-1185">Reference proteome</keyword>
<reference evidence="1 2" key="1">
    <citation type="submission" date="2024-09" db="EMBL/GenBank/DDBJ databases">
        <authorList>
            <person name="Sun Q."/>
            <person name="Mori K."/>
        </authorList>
    </citation>
    <scope>NUCLEOTIDE SEQUENCE [LARGE SCALE GENOMIC DNA]</scope>
    <source>
        <strain evidence="1 2">NCAIM B.02604</strain>
    </source>
</reference>
<accession>A0ABV6PCN1</accession>
<gene>
    <name evidence="1" type="ORF">ACFFFR_10835</name>
</gene>